<feature type="compositionally biased region" description="Basic and acidic residues" evidence="1">
    <location>
        <begin position="148"/>
        <end position="166"/>
    </location>
</feature>
<evidence type="ECO:0000313" key="3">
    <source>
        <dbReference type="EMBL" id="GFH22342.1"/>
    </source>
</evidence>
<feature type="compositionally biased region" description="Polar residues" evidence="1">
    <location>
        <begin position="199"/>
        <end position="211"/>
    </location>
</feature>
<keyword evidence="4" id="KW-1185">Reference proteome</keyword>
<organism evidence="3 4">
    <name type="scientific">Haematococcus lacustris</name>
    <name type="common">Green alga</name>
    <name type="synonym">Haematococcus pluvialis</name>
    <dbReference type="NCBI Taxonomy" id="44745"/>
    <lineage>
        <taxon>Eukaryota</taxon>
        <taxon>Viridiplantae</taxon>
        <taxon>Chlorophyta</taxon>
        <taxon>core chlorophytes</taxon>
        <taxon>Chlorophyceae</taxon>
        <taxon>CS clade</taxon>
        <taxon>Chlamydomonadales</taxon>
        <taxon>Haematococcaceae</taxon>
        <taxon>Haematococcus</taxon>
    </lineage>
</organism>
<feature type="region of interest" description="Disordered" evidence="1">
    <location>
        <begin position="146"/>
        <end position="211"/>
    </location>
</feature>
<accession>A0A6A0A0P6</accession>
<dbReference type="EMBL" id="BLLF01002019">
    <property type="protein sequence ID" value="GFH22342.1"/>
    <property type="molecule type" value="Genomic_DNA"/>
</dbReference>
<evidence type="ECO:0000256" key="2">
    <source>
        <dbReference type="SAM" id="SignalP"/>
    </source>
</evidence>
<protein>
    <submittedName>
        <fullName evidence="3">Uncharacterized protein</fullName>
    </submittedName>
</protein>
<feature type="non-terminal residue" evidence="3">
    <location>
        <position position="1"/>
    </location>
</feature>
<evidence type="ECO:0000256" key="1">
    <source>
        <dbReference type="SAM" id="MobiDB-lite"/>
    </source>
</evidence>
<feature type="non-terminal residue" evidence="3">
    <location>
        <position position="211"/>
    </location>
</feature>
<comment type="caution">
    <text evidence="3">The sequence shown here is derived from an EMBL/GenBank/DDBJ whole genome shotgun (WGS) entry which is preliminary data.</text>
</comment>
<dbReference type="AlphaFoldDB" id="A0A6A0A0P6"/>
<sequence length="211" mass="22380">MAIGMGACIFLYTGVECASVMLSMPLLWTDVSGGYFDGLTPLKLSVGECVRCVKENACCRCGEGGPHVARARASRGGWQVGVALACTVGCQQLSRQPSESSSPHSIEQSLCSTSDPDYRFAIGATNPWQSVDQGCTGCHWHWHPGPQPREEELDSSKPTRPEDWKPKPGQGLQCSPQPPADRGEQVAPTGAVQVATPRKASNQGQGVPSNG</sequence>
<keyword evidence="2" id="KW-0732">Signal</keyword>
<name>A0A6A0A0P6_HAELA</name>
<evidence type="ECO:0000313" key="4">
    <source>
        <dbReference type="Proteomes" id="UP000485058"/>
    </source>
</evidence>
<feature type="signal peptide" evidence="2">
    <location>
        <begin position="1"/>
        <end position="17"/>
    </location>
</feature>
<proteinExistence type="predicted"/>
<feature type="chain" id="PRO_5025475027" evidence="2">
    <location>
        <begin position="18"/>
        <end position="211"/>
    </location>
</feature>
<dbReference type="Proteomes" id="UP000485058">
    <property type="component" value="Unassembled WGS sequence"/>
</dbReference>
<gene>
    <name evidence="3" type="ORF">HaLaN_19794</name>
</gene>
<reference evidence="3 4" key="1">
    <citation type="submission" date="2020-02" db="EMBL/GenBank/DDBJ databases">
        <title>Draft genome sequence of Haematococcus lacustris strain NIES-144.</title>
        <authorList>
            <person name="Morimoto D."/>
            <person name="Nakagawa S."/>
            <person name="Yoshida T."/>
            <person name="Sawayama S."/>
        </authorList>
    </citation>
    <scope>NUCLEOTIDE SEQUENCE [LARGE SCALE GENOMIC DNA]</scope>
    <source>
        <strain evidence="3 4">NIES-144</strain>
    </source>
</reference>